<protein>
    <submittedName>
        <fullName evidence="1">Uncharacterized protein</fullName>
    </submittedName>
</protein>
<dbReference type="STRING" id="1280949.HAD_05320"/>
<sequence>MTKRNKSQSSDEIIELMLQKARILDGLEDGEAEDEPAPFLLEGYRFDQDFESAIDTALEQCGISRTEFDKHFDDPVVDDCADGQSGVGPQRIAQKFGQNLAGFSDWVNATLNNLGGAFGRPVYAMASSGRATRRRSASRSNNVSSVDRIWMQGDVKLSLHSSGKRELKVTLLVEGDVHGKPTRLCWLDESSFSAGPEDPLTLITFPIDCQDDGTYRVIIPAGIYSKRMQLIAASEERDDVEETYVRLLLPFLETEQVLSE</sequence>
<dbReference type="Proteomes" id="UP000027446">
    <property type="component" value="Unassembled WGS sequence"/>
</dbReference>
<comment type="caution">
    <text evidence="1">The sequence shown here is derived from an EMBL/GenBank/DDBJ whole genome shotgun (WGS) entry which is preliminary data.</text>
</comment>
<dbReference type="AlphaFoldDB" id="A0A069E4A2"/>
<organism evidence="1 2">
    <name type="scientific">Hyphomonas adhaerens MHS-3</name>
    <dbReference type="NCBI Taxonomy" id="1280949"/>
    <lineage>
        <taxon>Bacteria</taxon>
        <taxon>Pseudomonadati</taxon>
        <taxon>Pseudomonadota</taxon>
        <taxon>Alphaproteobacteria</taxon>
        <taxon>Hyphomonadales</taxon>
        <taxon>Hyphomonadaceae</taxon>
        <taxon>Hyphomonas</taxon>
    </lineage>
</organism>
<evidence type="ECO:0000313" key="2">
    <source>
        <dbReference type="Proteomes" id="UP000027446"/>
    </source>
</evidence>
<accession>A0A069E4A2</accession>
<evidence type="ECO:0000313" key="1">
    <source>
        <dbReference type="EMBL" id="KCZ85075.1"/>
    </source>
</evidence>
<reference evidence="1 2" key="1">
    <citation type="journal article" date="2014" name="Antonie Van Leeuwenhoek">
        <title>Hyphomonas beringensis sp. nov. and Hyphomonas chukchiensis sp. nov., isolated from surface seawater of the Bering Sea and Chukchi Sea.</title>
        <authorList>
            <person name="Li C."/>
            <person name="Lai Q."/>
            <person name="Li G."/>
            <person name="Dong C."/>
            <person name="Wang J."/>
            <person name="Liao Y."/>
            <person name="Shao Z."/>
        </authorList>
    </citation>
    <scope>NUCLEOTIDE SEQUENCE [LARGE SCALE GENOMIC DNA]</scope>
    <source>
        <strain evidence="1 2">MHS-3</strain>
    </source>
</reference>
<dbReference type="RefSeq" id="WP_035569840.1">
    <property type="nucleotide sequence ID" value="NZ_ARYH01000001.1"/>
</dbReference>
<keyword evidence="2" id="KW-1185">Reference proteome</keyword>
<dbReference type="EMBL" id="ARYH01000001">
    <property type="protein sequence ID" value="KCZ85075.1"/>
    <property type="molecule type" value="Genomic_DNA"/>
</dbReference>
<proteinExistence type="predicted"/>
<gene>
    <name evidence="1" type="ORF">HAD_05320</name>
</gene>
<name>A0A069E4A2_9PROT</name>